<dbReference type="HOGENOM" id="CLU_2394545_0_0_9"/>
<organism evidence="1 2">
    <name type="scientific">Clostridium thermobutyricum</name>
    <dbReference type="NCBI Taxonomy" id="29372"/>
    <lineage>
        <taxon>Bacteria</taxon>
        <taxon>Bacillati</taxon>
        <taxon>Bacillota</taxon>
        <taxon>Clostridia</taxon>
        <taxon>Eubacteriales</taxon>
        <taxon>Clostridiaceae</taxon>
        <taxon>Clostridium</taxon>
    </lineage>
</organism>
<name>N9WI33_9CLOT</name>
<evidence type="ECO:0000313" key="2">
    <source>
        <dbReference type="Proteomes" id="UP000013097"/>
    </source>
</evidence>
<gene>
    <name evidence="1" type="ORF">HMPREF1092_01805</name>
</gene>
<reference evidence="1 2" key="1">
    <citation type="submission" date="2013-01" db="EMBL/GenBank/DDBJ databases">
        <title>The Genome Sequence of Clostridium colicanis 209318.</title>
        <authorList>
            <consortium name="The Broad Institute Genome Sequencing Platform"/>
            <person name="Earl A."/>
            <person name="Ward D."/>
            <person name="Feldgarden M."/>
            <person name="Gevers D."/>
            <person name="Courvalin P."/>
            <person name="Lambert T."/>
            <person name="Walker B."/>
            <person name="Young S.K."/>
            <person name="Zeng Q."/>
            <person name="Gargeya S."/>
            <person name="Fitzgerald M."/>
            <person name="Haas B."/>
            <person name="Abouelleil A."/>
            <person name="Alvarado L."/>
            <person name="Arachchi H.M."/>
            <person name="Berlin A.M."/>
            <person name="Chapman S.B."/>
            <person name="Dewar J."/>
            <person name="Goldberg J."/>
            <person name="Griggs A."/>
            <person name="Gujja S."/>
            <person name="Hansen M."/>
            <person name="Howarth C."/>
            <person name="Imamovic A."/>
            <person name="Larimer J."/>
            <person name="McCowan C."/>
            <person name="Murphy C."/>
            <person name="Neiman D."/>
            <person name="Pearson M."/>
            <person name="Priest M."/>
            <person name="Roberts A."/>
            <person name="Saif S."/>
            <person name="Shea T."/>
            <person name="Sisk P."/>
            <person name="Sykes S."/>
            <person name="Wortman J."/>
            <person name="Nusbaum C."/>
            <person name="Birren B."/>
        </authorList>
    </citation>
    <scope>NUCLEOTIDE SEQUENCE [LARGE SCALE GENOMIC DNA]</scope>
    <source>
        <strain evidence="1 2">209318</strain>
    </source>
</reference>
<evidence type="ECO:0000313" key="1">
    <source>
        <dbReference type="EMBL" id="ENZ02570.1"/>
    </source>
</evidence>
<dbReference type="PATRIC" id="fig|999411.4.peg.1777"/>
<dbReference type="AlphaFoldDB" id="N9WI33"/>
<accession>N9WI33</accession>
<keyword evidence="2" id="KW-1185">Reference proteome</keyword>
<sequence>MEISAYYINLPETIKDTYLNLYNVDFTDEQKVEVKEGINSIIERYNNLILEMDSYYGNENINEKSIKNLYKAYIRNNRFSIFVDWNNKLNSLA</sequence>
<dbReference type="RefSeq" id="WP_002598306.1">
    <property type="nucleotide sequence ID" value="NZ_KB850956.1"/>
</dbReference>
<protein>
    <submittedName>
        <fullName evidence="1">Uncharacterized protein</fullName>
    </submittedName>
</protein>
<dbReference type="Proteomes" id="UP000013097">
    <property type="component" value="Unassembled WGS sequence"/>
</dbReference>
<comment type="caution">
    <text evidence="1">The sequence shown here is derived from an EMBL/GenBank/DDBJ whole genome shotgun (WGS) entry which is preliminary data.</text>
</comment>
<proteinExistence type="predicted"/>
<dbReference type="EMBL" id="AGYT01000008">
    <property type="protein sequence ID" value="ENZ02570.1"/>
    <property type="molecule type" value="Genomic_DNA"/>
</dbReference>